<evidence type="ECO:0008006" key="4">
    <source>
        <dbReference type="Google" id="ProtNLM"/>
    </source>
</evidence>
<gene>
    <name evidence="2" type="ordered locus">Francci3_1067</name>
</gene>
<dbReference type="AlphaFoldDB" id="Q2JE43"/>
<reference evidence="2 3" key="1">
    <citation type="journal article" date="2007" name="Genome Res.">
        <title>Genome characteristics of facultatively symbiotic Frankia sp. strains reflect host range and host plant biogeography.</title>
        <authorList>
            <person name="Normand P."/>
            <person name="Lapierre P."/>
            <person name="Tisa L.S."/>
            <person name="Gogarten J.P."/>
            <person name="Alloisio N."/>
            <person name="Bagnarol E."/>
            <person name="Bassi C.A."/>
            <person name="Berry A.M."/>
            <person name="Bickhart D.M."/>
            <person name="Choisne N."/>
            <person name="Couloux A."/>
            <person name="Cournoyer B."/>
            <person name="Cruveiller S."/>
            <person name="Daubin V."/>
            <person name="Demange N."/>
            <person name="Francino M.P."/>
            <person name="Goltsman E."/>
            <person name="Huang Y."/>
            <person name="Kopp O.R."/>
            <person name="Labarre L."/>
            <person name="Lapidus A."/>
            <person name="Lavire C."/>
            <person name="Marechal J."/>
            <person name="Martinez M."/>
            <person name="Mastronunzio J.E."/>
            <person name="Mullin B.C."/>
            <person name="Niemann J."/>
            <person name="Pujic P."/>
            <person name="Rawnsley T."/>
            <person name="Rouy Z."/>
            <person name="Schenowitz C."/>
            <person name="Sellstedt A."/>
            <person name="Tavares F."/>
            <person name="Tomkins J.P."/>
            <person name="Vallenet D."/>
            <person name="Valverde C."/>
            <person name="Wall L.G."/>
            <person name="Wang Y."/>
            <person name="Medigue C."/>
            <person name="Benson D.R."/>
        </authorList>
    </citation>
    <scope>NUCLEOTIDE SEQUENCE [LARGE SCALE GENOMIC DNA]</scope>
    <source>
        <strain evidence="3">DSM 45818 / CECT 9043 / CcI3</strain>
    </source>
</reference>
<name>Q2JE43_FRACC</name>
<organism evidence="2 3">
    <name type="scientific">Frankia casuarinae (strain DSM 45818 / CECT 9043 / HFP020203 / CcI3)</name>
    <dbReference type="NCBI Taxonomy" id="106370"/>
    <lineage>
        <taxon>Bacteria</taxon>
        <taxon>Bacillati</taxon>
        <taxon>Actinomycetota</taxon>
        <taxon>Actinomycetes</taxon>
        <taxon>Frankiales</taxon>
        <taxon>Frankiaceae</taxon>
        <taxon>Frankia</taxon>
    </lineage>
</organism>
<feature type="transmembrane region" description="Helical" evidence="1">
    <location>
        <begin position="41"/>
        <end position="63"/>
    </location>
</feature>
<keyword evidence="1" id="KW-0812">Transmembrane</keyword>
<dbReference type="RefSeq" id="WP_011435517.1">
    <property type="nucleotide sequence ID" value="NC_007777.1"/>
</dbReference>
<feature type="transmembrane region" description="Helical" evidence="1">
    <location>
        <begin position="184"/>
        <end position="204"/>
    </location>
</feature>
<evidence type="ECO:0000256" key="1">
    <source>
        <dbReference type="SAM" id="Phobius"/>
    </source>
</evidence>
<feature type="transmembrane region" description="Helical" evidence="1">
    <location>
        <begin position="146"/>
        <end position="164"/>
    </location>
</feature>
<accession>Q2JE43</accession>
<evidence type="ECO:0000313" key="3">
    <source>
        <dbReference type="Proteomes" id="UP000001937"/>
    </source>
</evidence>
<dbReference type="Proteomes" id="UP000001937">
    <property type="component" value="Chromosome"/>
</dbReference>
<keyword evidence="1" id="KW-0472">Membrane</keyword>
<feature type="transmembrane region" description="Helical" evidence="1">
    <location>
        <begin position="75"/>
        <end position="102"/>
    </location>
</feature>
<dbReference type="STRING" id="106370.Francci3_1067"/>
<feature type="transmembrane region" description="Helical" evidence="1">
    <location>
        <begin position="114"/>
        <end position="134"/>
    </location>
</feature>
<dbReference type="eggNOG" id="COG2963">
    <property type="taxonomic scope" value="Bacteria"/>
</dbReference>
<proteinExistence type="predicted"/>
<dbReference type="EMBL" id="CP000249">
    <property type="protein sequence ID" value="ABD10449.1"/>
    <property type="molecule type" value="Genomic_DNA"/>
</dbReference>
<dbReference type="KEGG" id="fra:Francci3_1067"/>
<dbReference type="OrthoDB" id="4350935at2"/>
<sequence>MHDHGDKVPERLVSLPADPRPVPVLVIAQPSPPASGVLPRWAVFLATGTALVVGWAAAVWTAAHLTADPTLHTAALFVHLAALVGGFGAVLAIDFFALSWLFGRRSFPDVIRVASGLHVMIWAGLAGLVLSGILLHPDLSRRLTQVKIGLVLLIALNGLHIWAIQHRLEQSATVPSRALLARSIISNLLSQAGWWGAMVIGYLASQD</sequence>
<keyword evidence="3" id="KW-1185">Reference proteome</keyword>
<protein>
    <recommendedName>
        <fullName evidence="4">DUF2231 domain-containing protein</fullName>
    </recommendedName>
</protein>
<evidence type="ECO:0000313" key="2">
    <source>
        <dbReference type="EMBL" id="ABD10449.1"/>
    </source>
</evidence>
<keyword evidence="1" id="KW-1133">Transmembrane helix</keyword>
<dbReference type="HOGENOM" id="CLU_103756_0_0_11"/>